<dbReference type="AlphaFoldDB" id="A0A9W7J142"/>
<evidence type="ECO:0008006" key="3">
    <source>
        <dbReference type="Google" id="ProtNLM"/>
    </source>
</evidence>
<dbReference type="PANTHER" id="PTHR46890:SF48">
    <property type="entry name" value="RNA-DIRECTED DNA POLYMERASE"/>
    <property type="match status" value="1"/>
</dbReference>
<dbReference type="OrthoDB" id="1000116at2759"/>
<accession>A0A9W7J142</accession>
<keyword evidence="2" id="KW-1185">Reference proteome</keyword>
<gene>
    <name evidence="1" type="ORF">HRI_004120500</name>
</gene>
<organism evidence="1 2">
    <name type="scientific">Hibiscus trionum</name>
    <name type="common">Flower of an hour</name>
    <dbReference type="NCBI Taxonomy" id="183268"/>
    <lineage>
        <taxon>Eukaryota</taxon>
        <taxon>Viridiplantae</taxon>
        <taxon>Streptophyta</taxon>
        <taxon>Embryophyta</taxon>
        <taxon>Tracheophyta</taxon>
        <taxon>Spermatophyta</taxon>
        <taxon>Magnoliopsida</taxon>
        <taxon>eudicotyledons</taxon>
        <taxon>Gunneridae</taxon>
        <taxon>Pentapetalae</taxon>
        <taxon>rosids</taxon>
        <taxon>malvids</taxon>
        <taxon>Malvales</taxon>
        <taxon>Malvaceae</taxon>
        <taxon>Malvoideae</taxon>
        <taxon>Hibiscus</taxon>
    </lineage>
</organism>
<dbReference type="Proteomes" id="UP001165190">
    <property type="component" value="Unassembled WGS sequence"/>
</dbReference>
<reference evidence="1" key="1">
    <citation type="submission" date="2023-05" db="EMBL/GenBank/DDBJ databases">
        <title>Genome and transcriptome analyses reveal genes involved in the formation of fine ridges on petal epidermal cells in Hibiscus trionum.</title>
        <authorList>
            <person name="Koshimizu S."/>
            <person name="Masuda S."/>
            <person name="Ishii T."/>
            <person name="Shirasu K."/>
            <person name="Hoshino A."/>
            <person name="Arita M."/>
        </authorList>
    </citation>
    <scope>NUCLEOTIDE SEQUENCE</scope>
    <source>
        <strain evidence="1">Hamamatsu line</strain>
    </source>
</reference>
<protein>
    <recommendedName>
        <fullName evidence="3">Reverse transcriptase</fullName>
    </recommendedName>
</protein>
<dbReference type="InterPro" id="IPR052343">
    <property type="entry name" value="Retrotransposon-Effector_Assoc"/>
</dbReference>
<name>A0A9W7J142_HIBTR</name>
<dbReference type="PANTHER" id="PTHR46890">
    <property type="entry name" value="NON-LTR RETROLELEMENT REVERSE TRANSCRIPTASE-LIKE PROTEIN-RELATED"/>
    <property type="match status" value="1"/>
</dbReference>
<sequence>MLVMASSYFNDMFTTSSPDDASFLLDKVQPKVSHDTNARLLQPFTVDEVWNAIKSMTPMKASGVDGYPALFYQRYWHIIGSDISAFCLSILNGSSSVREVNDTLLALIPKIKKPENMSHFRPISLCNVIYKIVAKVLAIRFSSTLDTCIDECQ</sequence>
<dbReference type="EMBL" id="BSYR01000040">
    <property type="protein sequence ID" value="GMJ04513.1"/>
    <property type="molecule type" value="Genomic_DNA"/>
</dbReference>
<proteinExistence type="predicted"/>
<comment type="caution">
    <text evidence="1">The sequence shown here is derived from an EMBL/GenBank/DDBJ whole genome shotgun (WGS) entry which is preliminary data.</text>
</comment>
<evidence type="ECO:0000313" key="2">
    <source>
        <dbReference type="Proteomes" id="UP001165190"/>
    </source>
</evidence>
<evidence type="ECO:0000313" key="1">
    <source>
        <dbReference type="EMBL" id="GMJ04513.1"/>
    </source>
</evidence>